<keyword evidence="4" id="KW-1133">Transmembrane helix</keyword>
<keyword evidence="4" id="KW-0812">Transmembrane</keyword>
<dbReference type="PROSITE" id="PS50297">
    <property type="entry name" value="ANK_REP_REGION"/>
    <property type="match status" value="9"/>
</dbReference>
<organism evidence="5 6">
    <name type="scientific">Moniliophthora roreri</name>
    <name type="common">Frosty pod rot fungus</name>
    <name type="synonym">Monilia roreri</name>
    <dbReference type="NCBI Taxonomy" id="221103"/>
    <lineage>
        <taxon>Eukaryota</taxon>
        <taxon>Fungi</taxon>
        <taxon>Dikarya</taxon>
        <taxon>Basidiomycota</taxon>
        <taxon>Agaricomycotina</taxon>
        <taxon>Agaricomycetes</taxon>
        <taxon>Agaricomycetidae</taxon>
        <taxon>Agaricales</taxon>
        <taxon>Marasmiineae</taxon>
        <taxon>Marasmiaceae</taxon>
        <taxon>Moniliophthora</taxon>
    </lineage>
</organism>
<feature type="repeat" description="ANK" evidence="3">
    <location>
        <begin position="520"/>
        <end position="552"/>
    </location>
</feature>
<dbReference type="InterPro" id="IPR002110">
    <property type="entry name" value="Ankyrin_rpt"/>
</dbReference>
<dbReference type="PROSITE" id="PS50088">
    <property type="entry name" value="ANK_REPEAT"/>
    <property type="match status" value="9"/>
</dbReference>
<sequence>MSCIPSDPDISGLGVRIAIYIQNLLSFIPAMWALSDGKVELYELESIETQSTTILITAFAILISAMVQAQTLGLSSFHAAIVLGLSWMNNTNTFIYFLLYIQHKSQHGPDQVKPEWSSWIAHVRKRLWLTAAQIKESKDEESLGSNNPANLNSLERRQKHGDTEHQQQLWIKNIFKRIVLFLGSLHLSIMAALGIWLWSGPGSFGHLSPCVAASIAVLGNHIPLSSKGLHGGSLMIYSLFLTPGLNLVVPMGVFLGLYIYYQAWHRKHSHNSGSNPSTMPIVISMVILLAINIIFLVDIELTLQQNQHLQEDSDESSWTFGQILALLLLVVPLRDLLEAILARREKRHREEDTTLFKNAILTEKMEVIQVLVEKGVDVNVKVEDQENRTITALQLASYKEDVRLVTMLLNNGADPNAKGNKYGTALEITLRAGKVNIMKLLVEKGANMNVQVGEDGTALQVALLEGKLDIVELLLERGADPNVQGGQYGTALQAASLQGNLDIVKLLVEKGADMNVQGGEYGTALQAALSAGNLDIVKLLVEKGANPNVQGGKYGTALQAALLMGNLDIVKLLLEKGADPNVQGGRHGTALRAALLMGELDIVKLLVEKGADPNVQGGQYGTALQAASWRGELDIVKLLVENGADPNVQGGKYGTALQAALLMGNLDIMKLLVEKGADINAQGQNYF</sequence>
<dbReference type="InterPro" id="IPR036770">
    <property type="entry name" value="Ankyrin_rpt-contain_sf"/>
</dbReference>
<name>A0A0W0FE44_MONRR</name>
<evidence type="ECO:0000313" key="6">
    <source>
        <dbReference type="Proteomes" id="UP000054988"/>
    </source>
</evidence>
<feature type="repeat" description="ANK" evidence="3">
    <location>
        <begin position="553"/>
        <end position="585"/>
    </location>
</feature>
<feature type="repeat" description="ANK" evidence="3">
    <location>
        <begin position="652"/>
        <end position="684"/>
    </location>
</feature>
<evidence type="ECO:0000256" key="4">
    <source>
        <dbReference type="SAM" id="Phobius"/>
    </source>
</evidence>
<evidence type="ECO:0000256" key="1">
    <source>
        <dbReference type="ARBA" id="ARBA00022737"/>
    </source>
</evidence>
<evidence type="ECO:0000256" key="2">
    <source>
        <dbReference type="ARBA" id="ARBA00023043"/>
    </source>
</evidence>
<feature type="repeat" description="ANK" evidence="3">
    <location>
        <begin position="388"/>
        <end position="420"/>
    </location>
</feature>
<reference evidence="5 6" key="1">
    <citation type="submission" date="2015-12" db="EMBL/GenBank/DDBJ databases">
        <title>Draft genome sequence of Moniliophthora roreri, the causal agent of frosty pod rot of cacao.</title>
        <authorList>
            <person name="Aime M.C."/>
            <person name="Diaz-Valderrama J.R."/>
            <person name="Kijpornyongpan T."/>
            <person name="Phillips-Mora W."/>
        </authorList>
    </citation>
    <scope>NUCLEOTIDE SEQUENCE [LARGE SCALE GENOMIC DNA]</scope>
    <source>
        <strain evidence="5 6">MCA 2952</strain>
    </source>
</reference>
<dbReference type="PANTHER" id="PTHR24189:SF50">
    <property type="entry name" value="ANKYRIN REPEAT AND SOCS BOX PROTEIN 2"/>
    <property type="match status" value="1"/>
</dbReference>
<comment type="caution">
    <text evidence="5">The sequence shown here is derived from an EMBL/GenBank/DDBJ whole genome shotgun (WGS) entry which is preliminary data.</text>
</comment>
<evidence type="ECO:0000313" key="5">
    <source>
        <dbReference type="EMBL" id="KTB34545.1"/>
    </source>
</evidence>
<feature type="repeat" description="ANK" evidence="3">
    <location>
        <begin position="619"/>
        <end position="651"/>
    </location>
</feature>
<feature type="transmembrane region" description="Helical" evidence="4">
    <location>
        <begin position="234"/>
        <end position="260"/>
    </location>
</feature>
<evidence type="ECO:0000256" key="3">
    <source>
        <dbReference type="PROSITE-ProRule" id="PRU00023"/>
    </source>
</evidence>
<dbReference type="AlphaFoldDB" id="A0A0W0FE44"/>
<feature type="repeat" description="ANK" evidence="3">
    <location>
        <begin position="421"/>
        <end position="453"/>
    </location>
</feature>
<dbReference type="Gene3D" id="1.25.40.20">
    <property type="entry name" value="Ankyrin repeat-containing domain"/>
    <property type="match status" value="1"/>
</dbReference>
<dbReference type="InterPro" id="IPR050745">
    <property type="entry name" value="Multifunctional_regulatory"/>
</dbReference>
<gene>
    <name evidence="5" type="ORF">WG66_12874</name>
</gene>
<dbReference type="PANTHER" id="PTHR24189">
    <property type="entry name" value="MYOTROPHIN"/>
    <property type="match status" value="1"/>
</dbReference>
<feature type="transmembrane region" description="Helical" evidence="4">
    <location>
        <begin position="319"/>
        <end position="337"/>
    </location>
</feature>
<keyword evidence="2 3" id="KW-0040">ANK repeat</keyword>
<accession>A0A0W0FE44</accession>
<dbReference type="SUPFAM" id="SSF48403">
    <property type="entry name" value="Ankyrin repeat"/>
    <property type="match status" value="1"/>
</dbReference>
<dbReference type="EMBL" id="LATX01002064">
    <property type="protein sequence ID" value="KTB34545.1"/>
    <property type="molecule type" value="Genomic_DNA"/>
</dbReference>
<feature type="repeat" description="ANK" evidence="3">
    <location>
        <begin position="454"/>
        <end position="486"/>
    </location>
</feature>
<keyword evidence="1" id="KW-0677">Repeat</keyword>
<feature type="transmembrane region" description="Helical" evidence="4">
    <location>
        <begin position="77"/>
        <end position="101"/>
    </location>
</feature>
<dbReference type="Pfam" id="PF12796">
    <property type="entry name" value="Ank_2"/>
    <property type="match status" value="3"/>
</dbReference>
<feature type="repeat" description="ANK" evidence="3">
    <location>
        <begin position="586"/>
        <end position="618"/>
    </location>
</feature>
<feature type="transmembrane region" description="Helical" evidence="4">
    <location>
        <begin position="17"/>
        <end position="34"/>
    </location>
</feature>
<keyword evidence="4" id="KW-0472">Membrane</keyword>
<feature type="transmembrane region" description="Helical" evidence="4">
    <location>
        <begin position="281"/>
        <end position="299"/>
    </location>
</feature>
<protein>
    <submittedName>
        <fullName evidence="5">Uncharacterized protein</fullName>
    </submittedName>
</protein>
<feature type="repeat" description="ANK" evidence="3">
    <location>
        <begin position="487"/>
        <end position="519"/>
    </location>
</feature>
<proteinExistence type="predicted"/>
<feature type="transmembrane region" description="Helical" evidence="4">
    <location>
        <begin position="178"/>
        <end position="198"/>
    </location>
</feature>
<dbReference type="Proteomes" id="UP000054988">
    <property type="component" value="Unassembled WGS sequence"/>
</dbReference>
<dbReference type="SMART" id="SM00248">
    <property type="entry name" value="ANK"/>
    <property type="match status" value="10"/>
</dbReference>